<dbReference type="WBParaSite" id="MBELARI_LOCUS6855">
    <property type="protein sequence ID" value="MBELARI_LOCUS6855"/>
    <property type="gene ID" value="MBELARI_LOCUS6855"/>
</dbReference>
<feature type="domain" description="Protein kinase" evidence="1">
    <location>
        <begin position="1"/>
        <end position="191"/>
    </location>
</feature>
<dbReference type="InterPro" id="IPR051681">
    <property type="entry name" value="Ser/Thr_Kinases-Pseudokinases"/>
</dbReference>
<dbReference type="PROSITE" id="PS00109">
    <property type="entry name" value="PROTEIN_KINASE_TYR"/>
    <property type="match status" value="1"/>
</dbReference>
<reference evidence="3" key="1">
    <citation type="submission" date="2024-02" db="UniProtKB">
        <authorList>
            <consortium name="WormBaseParasite"/>
        </authorList>
    </citation>
    <scope>IDENTIFICATION</scope>
</reference>
<accession>A0AAF3FIT6</accession>
<dbReference type="Pfam" id="PF00069">
    <property type="entry name" value="Pkinase"/>
    <property type="match status" value="1"/>
</dbReference>
<dbReference type="InterPro" id="IPR008266">
    <property type="entry name" value="Tyr_kinase_AS"/>
</dbReference>
<dbReference type="GO" id="GO:0005524">
    <property type="term" value="F:ATP binding"/>
    <property type="evidence" value="ECO:0007669"/>
    <property type="project" value="InterPro"/>
</dbReference>
<keyword evidence="2" id="KW-1185">Reference proteome</keyword>
<dbReference type="PANTHER" id="PTHR44329">
    <property type="entry name" value="SERINE/THREONINE-PROTEIN KINASE TNNI3K-RELATED"/>
    <property type="match status" value="1"/>
</dbReference>
<organism evidence="2 3">
    <name type="scientific">Mesorhabditis belari</name>
    <dbReference type="NCBI Taxonomy" id="2138241"/>
    <lineage>
        <taxon>Eukaryota</taxon>
        <taxon>Metazoa</taxon>
        <taxon>Ecdysozoa</taxon>
        <taxon>Nematoda</taxon>
        <taxon>Chromadorea</taxon>
        <taxon>Rhabditida</taxon>
        <taxon>Rhabditina</taxon>
        <taxon>Rhabditomorpha</taxon>
        <taxon>Rhabditoidea</taxon>
        <taxon>Rhabditidae</taxon>
        <taxon>Mesorhabditinae</taxon>
        <taxon>Mesorhabditis</taxon>
    </lineage>
</organism>
<dbReference type="Gene3D" id="1.10.510.10">
    <property type="entry name" value="Transferase(Phosphotransferase) domain 1"/>
    <property type="match status" value="1"/>
</dbReference>
<protein>
    <recommendedName>
        <fullName evidence="1">Protein kinase domain-containing protein</fullName>
    </recommendedName>
</protein>
<dbReference type="PROSITE" id="PS50011">
    <property type="entry name" value="PROTEIN_KINASE_DOM"/>
    <property type="match status" value="1"/>
</dbReference>
<dbReference type="InterPro" id="IPR000719">
    <property type="entry name" value="Prot_kinase_dom"/>
</dbReference>
<dbReference type="Proteomes" id="UP000887575">
    <property type="component" value="Unassembled WGS sequence"/>
</dbReference>
<dbReference type="GO" id="GO:0004674">
    <property type="term" value="F:protein serine/threonine kinase activity"/>
    <property type="evidence" value="ECO:0007669"/>
    <property type="project" value="TreeGrafter"/>
</dbReference>
<evidence type="ECO:0000259" key="1">
    <source>
        <dbReference type="PROSITE" id="PS50011"/>
    </source>
</evidence>
<evidence type="ECO:0000313" key="3">
    <source>
        <dbReference type="WBParaSite" id="MBELARI_LOCUS6855"/>
    </source>
</evidence>
<evidence type="ECO:0000313" key="2">
    <source>
        <dbReference type="Proteomes" id="UP000887575"/>
    </source>
</evidence>
<dbReference type="AlphaFoldDB" id="A0AAF3FIT6"/>
<proteinExistence type="predicted"/>
<name>A0AAF3FIT6_9BILA</name>
<sequence length="715" mass="84263">MNTDEEIEEFIGRAIYDPTIIYHIYTAFNWATQLFGALHFLYSYGYIHRDITPANILLSENFAAKIGDFGCTKESKNTCVGTRLGTPRYMSPPSLRDGGNEYMVSHKNDVYSLGLVLWEVIERRIVLSQYGIGSFQYETFIGEIYAKKITEIEEPHCPEELKRIIAGCISFEPSSRQRAYDIFSKLGDITMKYEQGVLPNLSNNLVKSGLQLWIDENQKILVKPIGFDGSNDLIPISSAFDFSHLSVDFNTPDETKDEFTKPILHLKEVLPNLFEYQKGNVARERFMELFKCLSDEEKKRFLQTASDCLFNQLQKMNIYDEIDVKALKSVLQSKPETIDEAFEDVLQNDLFDQLSAYHLVFQSLEFVVKSRFMYWDFYESIFHQDVVLRSIKNTRYCQRMSLKCYFSTTTKEEWLFLEVDSERNMAKFVRKDFTNLREFPGFWVNENSRRFPSFVLKTQSDSLFSQNELLFSHLEPIDFHLFFAVFEKLRKIIEKCTQANASKFIPIDNCMKKTYLDHEIQRQKVPFQLPGYVFQLRNPPTTPCHCEVKCELKQVYGKVSTFGFDVPNEMRTMSNYDCTNYSLDAYQMAWVGMSELLNRIFVSKQINQEQFGKTKFFAYPKRIELKKDVAFHNMCFIFLLYLNDQKKEYVLLDYPWNYDRNEKIPCFDFDWNFHSLEASVLREHFEELEPSLRKFFVMDSEFNSSRLEVMKEIKK</sequence>
<dbReference type="InterPro" id="IPR011009">
    <property type="entry name" value="Kinase-like_dom_sf"/>
</dbReference>
<dbReference type="SUPFAM" id="SSF56112">
    <property type="entry name" value="Protein kinase-like (PK-like)"/>
    <property type="match status" value="1"/>
</dbReference>